<dbReference type="EMBL" id="JAGFBR010000009">
    <property type="protein sequence ID" value="KAH0462791.1"/>
    <property type="molecule type" value="Genomic_DNA"/>
</dbReference>
<dbReference type="PANTHER" id="PTHR31998">
    <property type="entry name" value="K(+)-INSENSITIVE PYROPHOSPHATE-ENERGIZED PROTON PUMP"/>
    <property type="match status" value="1"/>
</dbReference>
<evidence type="ECO:0000256" key="1">
    <source>
        <dbReference type="ARBA" id="ARBA00004127"/>
    </source>
</evidence>
<evidence type="ECO:0000256" key="5">
    <source>
        <dbReference type="ARBA" id="ARBA00022842"/>
    </source>
</evidence>
<keyword evidence="8" id="KW-0406">Ion transport</keyword>
<dbReference type="GO" id="GO:0012505">
    <property type="term" value="C:endomembrane system"/>
    <property type="evidence" value="ECO:0007669"/>
    <property type="project" value="UniProtKB-SubCell"/>
</dbReference>
<dbReference type="InterPro" id="IPR004131">
    <property type="entry name" value="PPase-energised_H-pump"/>
</dbReference>
<evidence type="ECO:0000256" key="10">
    <source>
        <dbReference type="SAM" id="Phobius"/>
    </source>
</evidence>
<reference evidence="11 12" key="1">
    <citation type="journal article" date="2021" name="Hortic Res">
        <title>Chromosome-scale assembly of the Dendrobium chrysotoxum genome enhances the understanding of orchid evolution.</title>
        <authorList>
            <person name="Zhang Y."/>
            <person name="Zhang G.Q."/>
            <person name="Zhang D."/>
            <person name="Liu X.D."/>
            <person name="Xu X.Y."/>
            <person name="Sun W.H."/>
            <person name="Yu X."/>
            <person name="Zhu X."/>
            <person name="Wang Z.W."/>
            <person name="Zhao X."/>
            <person name="Zhong W.Y."/>
            <person name="Chen H."/>
            <person name="Yin W.L."/>
            <person name="Huang T."/>
            <person name="Niu S.C."/>
            <person name="Liu Z.J."/>
        </authorList>
    </citation>
    <scope>NUCLEOTIDE SEQUENCE [LARGE SCALE GENOMIC DNA]</scope>
    <source>
        <strain evidence="11">Lindl</strain>
    </source>
</reference>
<evidence type="ECO:0000256" key="2">
    <source>
        <dbReference type="ARBA" id="ARBA00013242"/>
    </source>
</evidence>
<keyword evidence="12" id="KW-1185">Reference proteome</keyword>
<sequence length="109" mass="11842">MGEAIVSDLLTEILIPVAAVIGIAFAVVQWVFVSKVKVSPERQGVPSSNNKNGLDDYLLDEEEEGGNEHNVAVKCAEIQNAISEGCLALNQIYDFCIAVKSFCLFHCKI</sequence>
<dbReference type="AlphaFoldDB" id="A0AAV7H1A1"/>
<organism evidence="11 12">
    <name type="scientific">Dendrobium chrysotoxum</name>
    <name type="common">Orchid</name>
    <dbReference type="NCBI Taxonomy" id="161865"/>
    <lineage>
        <taxon>Eukaryota</taxon>
        <taxon>Viridiplantae</taxon>
        <taxon>Streptophyta</taxon>
        <taxon>Embryophyta</taxon>
        <taxon>Tracheophyta</taxon>
        <taxon>Spermatophyta</taxon>
        <taxon>Magnoliopsida</taxon>
        <taxon>Liliopsida</taxon>
        <taxon>Asparagales</taxon>
        <taxon>Orchidaceae</taxon>
        <taxon>Epidendroideae</taxon>
        <taxon>Malaxideae</taxon>
        <taxon>Dendrobiinae</taxon>
        <taxon>Dendrobium</taxon>
    </lineage>
</organism>
<keyword evidence="5" id="KW-0460">Magnesium</keyword>
<evidence type="ECO:0000256" key="6">
    <source>
        <dbReference type="ARBA" id="ARBA00022967"/>
    </source>
</evidence>
<evidence type="ECO:0000256" key="9">
    <source>
        <dbReference type="ARBA" id="ARBA00023136"/>
    </source>
</evidence>
<keyword evidence="4 10" id="KW-0812">Transmembrane</keyword>
<feature type="transmembrane region" description="Helical" evidence="10">
    <location>
        <begin position="13"/>
        <end position="33"/>
    </location>
</feature>
<name>A0AAV7H1A1_DENCH</name>
<gene>
    <name evidence="11" type="ORF">IEQ34_010366</name>
</gene>
<accession>A0AAV7H1A1</accession>
<evidence type="ECO:0000256" key="3">
    <source>
        <dbReference type="ARBA" id="ARBA00022448"/>
    </source>
</evidence>
<dbReference type="EC" id="7.1.3.1" evidence="2"/>
<keyword evidence="7 10" id="KW-1133">Transmembrane helix</keyword>
<comment type="subcellular location">
    <subcellularLocation>
        <location evidence="1">Endomembrane system</location>
        <topology evidence="1">Multi-pass membrane protein</topology>
    </subcellularLocation>
</comment>
<keyword evidence="3" id="KW-0813">Transport</keyword>
<evidence type="ECO:0000256" key="7">
    <source>
        <dbReference type="ARBA" id="ARBA00022989"/>
    </source>
</evidence>
<dbReference type="GO" id="GO:0016020">
    <property type="term" value="C:membrane"/>
    <property type="evidence" value="ECO:0007669"/>
    <property type="project" value="InterPro"/>
</dbReference>
<comment type="caution">
    <text evidence="11">The sequence shown here is derived from an EMBL/GenBank/DDBJ whole genome shotgun (WGS) entry which is preliminary data.</text>
</comment>
<dbReference type="GO" id="GO:0009678">
    <property type="term" value="F:diphosphate hydrolysis-driven proton transmembrane transporter activity"/>
    <property type="evidence" value="ECO:0007669"/>
    <property type="project" value="UniProtKB-EC"/>
</dbReference>
<keyword evidence="6" id="KW-1278">Translocase</keyword>
<evidence type="ECO:0000313" key="12">
    <source>
        <dbReference type="Proteomes" id="UP000775213"/>
    </source>
</evidence>
<proteinExistence type="predicted"/>
<keyword evidence="9 10" id="KW-0472">Membrane</keyword>
<evidence type="ECO:0000256" key="8">
    <source>
        <dbReference type="ARBA" id="ARBA00023065"/>
    </source>
</evidence>
<evidence type="ECO:0000313" key="11">
    <source>
        <dbReference type="EMBL" id="KAH0462791.1"/>
    </source>
</evidence>
<dbReference type="Proteomes" id="UP000775213">
    <property type="component" value="Unassembled WGS sequence"/>
</dbReference>
<protein>
    <recommendedName>
        <fullName evidence="2">H(+)-exporting diphosphatase</fullName>
        <ecNumber evidence="2">7.1.3.1</ecNumber>
    </recommendedName>
</protein>
<evidence type="ECO:0000256" key="4">
    <source>
        <dbReference type="ARBA" id="ARBA00022692"/>
    </source>
</evidence>
<dbReference type="GO" id="GO:0004427">
    <property type="term" value="F:inorganic diphosphate phosphatase activity"/>
    <property type="evidence" value="ECO:0007669"/>
    <property type="project" value="InterPro"/>
</dbReference>